<evidence type="ECO:0000256" key="1">
    <source>
        <dbReference type="ARBA" id="ARBA00001917"/>
    </source>
</evidence>
<evidence type="ECO:0000259" key="4">
    <source>
        <dbReference type="Pfam" id="PF01613"/>
    </source>
</evidence>
<reference evidence="5" key="1">
    <citation type="submission" date="2021-02" db="EMBL/GenBank/DDBJ databases">
        <title>Infant gut strain persistence is associated with maternal origin, phylogeny, and functional potential including surface adhesion and iron acquisition.</title>
        <authorList>
            <person name="Lou Y.C."/>
        </authorList>
    </citation>
    <scope>NUCLEOTIDE SEQUENCE</scope>
    <source>
        <strain evidence="5">L3_106_000M1_dasL3_106_000M1_concoct_15</strain>
    </source>
</reference>
<feature type="domain" description="Flavin reductase like" evidence="4">
    <location>
        <begin position="12"/>
        <end position="159"/>
    </location>
</feature>
<dbReference type="GO" id="GO:0010181">
    <property type="term" value="F:FMN binding"/>
    <property type="evidence" value="ECO:0007669"/>
    <property type="project" value="InterPro"/>
</dbReference>
<dbReference type="Proteomes" id="UP000754226">
    <property type="component" value="Unassembled WGS sequence"/>
</dbReference>
<dbReference type="EMBL" id="JAGZCZ010000009">
    <property type="protein sequence ID" value="MBS5520217.1"/>
    <property type="molecule type" value="Genomic_DNA"/>
</dbReference>
<dbReference type="Gene3D" id="2.30.110.10">
    <property type="entry name" value="Electron Transport, Fmn-binding Protein, Chain A"/>
    <property type="match status" value="1"/>
</dbReference>
<organism evidence="5 6">
    <name type="scientific">Acidaminococcus intestini</name>
    <dbReference type="NCBI Taxonomy" id="187327"/>
    <lineage>
        <taxon>Bacteria</taxon>
        <taxon>Bacillati</taxon>
        <taxon>Bacillota</taxon>
        <taxon>Negativicutes</taxon>
        <taxon>Acidaminococcales</taxon>
        <taxon>Acidaminococcaceae</taxon>
        <taxon>Acidaminococcus</taxon>
    </lineage>
</organism>
<gene>
    <name evidence="5" type="ORF">KHX13_07840</name>
</gene>
<evidence type="ECO:0000313" key="5">
    <source>
        <dbReference type="EMBL" id="MBS5520217.1"/>
    </source>
</evidence>
<comment type="similarity">
    <text evidence="3">Belongs to the flavoredoxin family.</text>
</comment>
<sequence>MRKEFAVNPIALPQPVFIIGTYDKDGTPNAMNAAWGCHNEMDQMMFALAKGHKTVKNLLETKAFTVSMGTVGQLAACDYVGLVSGNKEPQKVEKAGFHAKKAHHVNAPYFEELPMTLECEVLSYNEETEILTGRIVGISADESILTEGNIDPKKLRPLVFDMASMKYLVAEETVGNAFSDGKKLF</sequence>
<dbReference type="Pfam" id="PF01613">
    <property type="entry name" value="Flavin_Reduct"/>
    <property type="match status" value="1"/>
</dbReference>
<accession>A0A943ELS4</accession>
<proteinExistence type="inferred from homology"/>
<protein>
    <submittedName>
        <fullName evidence="5">Flavin reductase family protein</fullName>
    </submittedName>
</protein>
<dbReference type="InterPro" id="IPR002563">
    <property type="entry name" value="Flavin_Rdtase-like_dom"/>
</dbReference>
<keyword evidence="2" id="KW-0285">Flavoprotein</keyword>
<evidence type="ECO:0000256" key="2">
    <source>
        <dbReference type="ARBA" id="ARBA00022630"/>
    </source>
</evidence>
<evidence type="ECO:0000313" key="6">
    <source>
        <dbReference type="Proteomes" id="UP000754226"/>
    </source>
</evidence>
<dbReference type="InterPro" id="IPR052174">
    <property type="entry name" value="Flavoredoxin"/>
</dbReference>
<dbReference type="PANTHER" id="PTHR43567:SF1">
    <property type="entry name" value="FLAVOREDOXIN"/>
    <property type="match status" value="1"/>
</dbReference>
<comment type="cofactor">
    <cofactor evidence="1">
        <name>FMN</name>
        <dbReference type="ChEBI" id="CHEBI:58210"/>
    </cofactor>
</comment>
<dbReference type="SUPFAM" id="SSF50475">
    <property type="entry name" value="FMN-binding split barrel"/>
    <property type="match status" value="1"/>
</dbReference>
<dbReference type="InterPro" id="IPR012349">
    <property type="entry name" value="Split_barrel_FMN-bd"/>
</dbReference>
<comment type="caution">
    <text evidence="5">The sequence shown here is derived from an EMBL/GenBank/DDBJ whole genome shotgun (WGS) entry which is preliminary data.</text>
</comment>
<name>A0A943ELS4_9FIRM</name>
<dbReference type="AlphaFoldDB" id="A0A943ELS4"/>
<dbReference type="GO" id="GO:0016646">
    <property type="term" value="F:oxidoreductase activity, acting on the CH-NH group of donors, NAD or NADP as acceptor"/>
    <property type="evidence" value="ECO:0007669"/>
    <property type="project" value="UniProtKB-ARBA"/>
</dbReference>
<dbReference type="PANTHER" id="PTHR43567">
    <property type="entry name" value="FLAVOREDOXIN-RELATED-RELATED"/>
    <property type="match status" value="1"/>
</dbReference>
<evidence type="ECO:0000256" key="3">
    <source>
        <dbReference type="ARBA" id="ARBA00038054"/>
    </source>
</evidence>